<evidence type="ECO:0000259" key="1">
    <source>
        <dbReference type="PROSITE" id="PS51186"/>
    </source>
</evidence>
<name>A0A7C0U5H9_9BACT</name>
<protein>
    <submittedName>
        <fullName evidence="2">N-acetyltransferase</fullName>
    </submittedName>
</protein>
<organism evidence="2">
    <name type="scientific">Thermosulfidibacter takaii</name>
    <dbReference type="NCBI Taxonomy" id="412593"/>
    <lineage>
        <taxon>Bacteria</taxon>
        <taxon>Pseudomonadati</taxon>
        <taxon>Thermosulfidibacterota</taxon>
        <taxon>Thermosulfidibacteria</taxon>
        <taxon>Thermosulfidibacterales</taxon>
        <taxon>Thermosulfidibacteraceae</taxon>
    </lineage>
</organism>
<evidence type="ECO:0000313" key="2">
    <source>
        <dbReference type="EMBL" id="HDD52608.1"/>
    </source>
</evidence>
<reference evidence="2" key="1">
    <citation type="journal article" date="2020" name="mSystems">
        <title>Genome- and Community-Level Interaction Insights into Carbon Utilization and Element Cycling Functions of Hydrothermarchaeota in Hydrothermal Sediment.</title>
        <authorList>
            <person name="Zhou Z."/>
            <person name="Liu Y."/>
            <person name="Xu W."/>
            <person name="Pan J."/>
            <person name="Luo Z.H."/>
            <person name="Li M."/>
        </authorList>
    </citation>
    <scope>NUCLEOTIDE SEQUENCE [LARGE SCALE GENOMIC DNA]</scope>
    <source>
        <strain evidence="2">HyVt-115</strain>
    </source>
</reference>
<dbReference type="SUPFAM" id="SSF55729">
    <property type="entry name" value="Acyl-CoA N-acyltransferases (Nat)"/>
    <property type="match status" value="1"/>
</dbReference>
<dbReference type="EMBL" id="DQWS01000036">
    <property type="protein sequence ID" value="HDD52608.1"/>
    <property type="molecule type" value="Genomic_DNA"/>
</dbReference>
<feature type="domain" description="N-acetyltransferase" evidence="1">
    <location>
        <begin position="1"/>
        <end position="64"/>
    </location>
</feature>
<dbReference type="InterPro" id="IPR000182">
    <property type="entry name" value="GNAT_dom"/>
</dbReference>
<gene>
    <name evidence="2" type="ORF">ENF32_00890</name>
</gene>
<feature type="non-terminal residue" evidence="2">
    <location>
        <position position="1"/>
    </location>
</feature>
<sequence>AKQNQGIGGKLLSDLLKKTARPVLVGTWADAVWAIRFYEKHGFRLVSSEEKDRLLRKYWSIPDRQVETSVVLADRKWFNLIQTET</sequence>
<dbReference type="PROSITE" id="PS51186">
    <property type="entry name" value="GNAT"/>
    <property type="match status" value="1"/>
</dbReference>
<proteinExistence type="predicted"/>
<comment type="caution">
    <text evidence="2">The sequence shown here is derived from an EMBL/GenBank/DDBJ whole genome shotgun (WGS) entry which is preliminary data.</text>
</comment>
<dbReference type="InterPro" id="IPR016181">
    <property type="entry name" value="Acyl_CoA_acyltransferase"/>
</dbReference>
<dbReference type="GO" id="GO:0016747">
    <property type="term" value="F:acyltransferase activity, transferring groups other than amino-acyl groups"/>
    <property type="evidence" value="ECO:0007669"/>
    <property type="project" value="InterPro"/>
</dbReference>
<dbReference type="Proteomes" id="UP000885690">
    <property type="component" value="Unassembled WGS sequence"/>
</dbReference>
<accession>A0A7C0U5H9</accession>
<dbReference type="AlphaFoldDB" id="A0A7C0U5H9"/>
<dbReference type="Gene3D" id="3.40.630.30">
    <property type="match status" value="1"/>
</dbReference>